<evidence type="ECO:0000313" key="2">
    <source>
        <dbReference type="Proteomes" id="UP001163321"/>
    </source>
</evidence>
<protein>
    <submittedName>
        <fullName evidence="1">Uncharacterized protein</fullName>
    </submittedName>
</protein>
<evidence type="ECO:0000313" key="1">
    <source>
        <dbReference type="EMBL" id="KAI9920053.1"/>
    </source>
</evidence>
<dbReference type="Proteomes" id="UP001163321">
    <property type="component" value="Chromosome 10"/>
</dbReference>
<proteinExistence type="predicted"/>
<dbReference type="EMBL" id="CM047589">
    <property type="protein sequence ID" value="KAI9920053.1"/>
    <property type="molecule type" value="Genomic_DNA"/>
</dbReference>
<organism evidence="1 2">
    <name type="scientific">Peronosclerospora sorghi</name>
    <dbReference type="NCBI Taxonomy" id="230839"/>
    <lineage>
        <taxon>Eukaryota</taxon>
        <taxon>Sar</taxon>
        <taxon>Stramenopiles</taxon>
        <taxon>Oomycota</taxon>
        <taxon>Peronosporomycetes</taxon>
        <taxon>Peronosporales</taxon>
        <taxon>Peronosporaceae</taxon>
        <taxon>Peronosclerospora</taxon>
    </lineage>
</organism>
<comment type="caution">
    <text evidence="1">The sequence shown here is derived from an EMBL/GenBank/DDBJ whole genome shotgun (WGS) entry which is preliminary data.</text>
</comment>
<gene>
    <name evidence="1" type="ORF">PsorP6_015540</name>
</gene>
<name>A0ACC0WPN5_9STRA</name>
<keyword evidence="2" id="KW-1185">Reference proteome</keyword>
<accession>A0ACC0WPN5</accession>
<sequence>MYTNAAALSQLLPRNGQLEFGAIYEDFAFTDETSSGWHLRRLSLMWASPEYDECGYDDVAYVTDDDDVSRSTMASLLLILSSDSRFARI</sequence>
<reference evidence="1 2" key="1">
    <citation type="journal article" date="2022" name="bioRxiv">
        <title>The genome of the oomycete Peronosclerospora sorghi, a cosmopolitan pathogen of maize and sorghum, is inflated with dispersed pseudogenes.</title>
        <authorList>
            <person name="Fletcher K."/>
            <person name="Martin F."/>
            <person name="Isakeit T."/>
            <person name="Cavanaugh K."/>
            <person name="Magill C."/>
            <person name="Michelmore R."/>
        </authorList>
    </citation>
    <scope>NUCLEOTIDE SEQUENCE [LARGE SCALE GENOMIC DNA]</scope>
    <source>
        <strain evidence="1">P6</strain>
    </source>
</reference>